<dbReference type="EMBL" id="FQXV01000011">
    <property type="protein sequence ID" value="SHI16446.1"/>
    <property type="molecule type" value="Genomic_DNA"/>
</dbReference>
<proteinExistence type="predicted"/>
<organism evidence="1 2">
    <name type="scientific">Sporobacter termitidis DSM 10068</name>
    <dbReference type="NCBI Taxonomy" id="1123282"/>
    <lineage>
        <taxon>Bacteria</taxon>
        <taxon>Bacillati</taxon>
        <taxon>Bacillota</taxon>
        <taxon>Clostridia</taxon>
        <taxon>Eubacteriales</taxon>
        <taxon>Oscillospiraceae</taxon>
        <taxon>Sporobacter</taxon>
    </lineage>
</organism>
<dbReference type="AlphaFoldDB" id="A0A1M5YWL1"/>
<accession>A0A1M5YWL1</accession>
<dbReference type="Proteomes" id="UP000183995">
    <property type="component" value="Unassembled WGS sequence"/>
</dbReference>
<dbReference type="STRING" id="1123282.SAMN02745823_02931"/>
<reference evidence="1 2" key="1">
    <citation type="submission" date="2016-11" db="EMBL/GenBank/DDBJ databases">
        <authorList>
            <person name="Jaros S."/>
            <person name="Januszkiewicz K."/>
            <person name="Wedrychowicz H."/>
        </authorList>
    </citation>
    <scope>NUCLEOTIDE SEQUENCE [LARGE SCALE GENOMIC DNA]</scope>
    <source>
        <strain evidence="1 2">DSM 10068</strain>
    </source>
</reference>
<keyword evidence="2" id="KW-1185">Reference proteome</keyword>
<gene>
    <name evidence="1" type="ORF">SAMN02745823_02931</name>
</gene>
<protein>
    <submittedName>
        <fullName evidence="1">Uncharacterized protein</fullName>
    </submittedName>
</protein>
<evidence type="ECO:0000313" key="2">
    <source>
        <dbReference type="Proteomes" id="UP000183995"/>
    </source>
</evidence>
<dbReference type="RefSeq" id="WP_073080475.1">
    <property type="nucleotide sequence ID" value="NZ_FQXV01000011.1"/>
</dbReference>
<sequence>MIKIEIELKDIDYDSLIEQFLPVMTERLRQSDNPVAMLLSNGMPASMAKMILKKLPPATKDQLTADLINTNKDQVVQLLKEAAQSQNIRLEISDLSAKTEN</sequence>
<evidence type="ECO:0000313" key="1">
    <source>
        <dbReference type="EMBL" id="SHI16446.1"/>
    </source>
</evidence>
<name>A0A1M5YWL1_9FIRM</name>